<dbReference type="InterPro" id="IPR013097">
    <property type="entry name" value="Dabb"/>
</dbReference>
<dbReference type="EMBL" id="PSNW01000001">
    <property type="protein sequence ID" value="PPE75857.1"/>
    <property type="molecule type" value="Genomic_DNA"/>
</dbReference>
<dbReference type="PROSITE" id="PS51502">
    <property type="entry name" value="S_R_A_B_BARREL"/>
    <property type="match status" value="1"/>
</dbReference>
<dbReference type="RefSeq" id="WP_104228822.1">
    <property type="nucleotide sequence ID" value="NZ_PSNW01000001.1"/>
</dbReference>
<dbReference type="AlphaFoldDB" id="A0A2S5TLN2"/>
<keyword evidence="3" id="KW-1185">Reference proteome</keyword>
<sequence>MLRRIELIRRTAAVPEGGRSAEPAALGGGLLQPTLPGVYNGGEWLRRSEGAAAALSASALLGASVAVDGALYQDGVAGGDWSSGGIYRTLLLSLRPGTLPDRQERFEREILAMPRYIRAIRGWRLGRVRQPEGARPWTHVWEQRYDELSGLLGDYMLHPYHWAQVDRWFDPESPDWIVDTHLCHSFCRWEQGPLRSDELPAAAL</sequence>
<protein>
    <recommendedName>
        <fullName evidence="1">Stress-response A/B barrel domain-containing protein</fullName>
    </recommendedName>
</protein>
<feature type="domain" description="Stress-response A/B barrel" evidence="1">
    <location>
        <begin position="86"/>
        <end position="181"/>
    </location>
</feature>
<dbReference type="SMART" id="SM00886">
    <property type="entry name" value="Dabb"/>
    <property type="match status" value="1"/>
</dbReference>
<gene>
    <name evidence="2" type="ORF">C3942_02945</name>
</gene>
<dbReference type="SUPFAM" id="SSF54909">
    <property type="entry name" value="Dimeric alpha+beta barrel"/>
    <property type="match status" value="1"/>
</dbReference>
<comment type="caution">
    <text evidence="2">The sequence shown here is derived from an EMBL/GenBank/DDBJ whole genome shotgun (WGS) entry which is preliminary data.</text>
</comment>
<evidence type="ECO:0000259" key="1">
    <source>
        <dbReference type="PROSITE" id="PS51502"/>
    </source>
</evidence>
<evidence type="ECO:0000313" key="2">
    <source>
        <dbReference type="EMBL" id="PPE75857.1"/>
    </source>
</evidence>
<dbReference type="Gene3D" id="3.30.70.100">
    <property type="match status" value="1"/>
</dbReference>
<name>A0A2S5TLN2_9GAMM</name>
<dbReference type="Proteomes" id="UP000238220">
    <property type="component" value="Unassembled WGS sequence"/>
</dbReference>
<proteinExistence type="predicted"/>
<accession>A0A2S5TLN2</accession>
<evidence type="ECO:0000313" key="3">
    <source>
        <dbReference type="Proteomes" id="UP000238220"/>
    </source>
</evidence>
<dbReference type="InterPro" id="IPR011008">
    <property type="entry name" value="Dimeric_a/b-barrel"/>
</dbReference>
<organism evidence="2 3">
    <name type="scientific">Solimonas fluminis</name>
    <dbReference type="NCBI Taxonomy" id="2086571"/>
    <lineage>
        <taxon>Bacteria</taxon>
        <taxon>Pseudomonadati</taxon>
        <taxon>Pseudomonadota</taxon>
        <taxon>Gammaproteobacteria</taxon>
        <taxon>Nevskiales</taxon>
        <taxon>Nevskiaceae</taxon>
        <taxon>Solimonas</taxon>
    </lineage>
</organism>
<dbReference type="Pfam" id="PF07876">
    <property type="entry name" value="Dabb"/>
    <property type="match status" value="1"/>
</dbReference>
<dbReference type="OrthoDB" id="7565202at2"/>
<reference evidence="2 3" key="1">
    <citation type="submission" date="2018-02" db="EMBL/GenBank/DDBJ databases">
        <title>Genome sequencing of Solimonas sp. HR-BB.</title>
        <authorList>
            <person name="Lee Y."/>
            <person name="Jeon C.O."/>
        </authorList>
    </citation>
    <scope>NUCLEOTIDE SEQUENCE [LARGE SCALE GENOMIC DNA]</scope>
    <source>
        <strain evidence="2 3">HR-BB</strain>
    </source>
</reference>